<proteinExistence type="predicted"/>
<sequence>MIKKHMLRGIPVVDLSCISIFKCKMAQHGEISSFKILLPRFCFDRLVDKQFWPKRLCQRPMDSMVALGDFPLPHVTWSFNEDLALYNIGFTDEKSLGRTKLSGLKYWYA</sequence>
<dbReference type="EnsemblMetazoa" id="GPPI039675-RA">
    <property type="protein sequence ID" value="GPPI039675-PA"/>
    <property type="gene ID" value="GPPI039675"/>
</dbReference>
<reference evidence="2" key="1">
    <citation type="submission" date="2015-01" db="EMBL/GenBank/DDBJ databases">
        <authorList>
            <person name="Aksoy S."/>
            <person name="Warren W."/>
            <person name="Wilson R.K."/>
        </authorList>
    </citation>
    <scope>NUCLEOTIDE SEQUENCE [LARGE SCALE GENOMIC DNA]</scope>
    <source>
        <strain evidence="2">IAEA</strain>
    </source>
</reference>
<protein>
    <submittedName>
        <fullName evidence="1">Uncharacterized protein</fullName>
    </submittedName>
</protein>
<dbReference type="AlphaFoldDB" id="A0A1B0BT33"/>
<dbReference type="EMBL" id="JXJN01019972">
    <property type="status" value="NOT_ANNOTATED_CDS"/>
    <property type="molecule type" value="Genomic_DNA"/>
</dbReference>
<dbReference type="VEuPathDB" id="VectorBase:GPPI039675"/>
<evidence type="ECO:0000313" key="1">
    <source>
        <dbReference type="EnsemblMetazoa" id="GPPI039675-PA"/>
    </source>
</evidence>
<accession>A0A1B0BT33</accession>
<name>A0A1B0BT33_9MUSC</name>
<evidence type="ECO:0000313" key="2">
    <source>
        <dbReference type="Proteomes" id="UP000092460"/>
    </source>
</evidence>
<organism evidence="1 2">
    <name type="scientific">Glossina palpalis gambiensis</name>
    <dbReference type="NCBI Taxonomy" id="67801"/>
    <lineage>
        <taxon>Eukaryota</taxon>
        <taxon>Metazoa</taxon>
        <taxon>Ecdysozoa</taxon>
        <taxon>Arthropoda</taxon>
        <taxon>Hexapoda</taxon>
        <taxon>Insecta</taxon>
        <taxon>Pterygota</taxon>
        <taxon>Neoptera</taxon>
        <taxon>Endopterygota</taxon>
        <taxon>Diptera</taxon>
        <taxon>Brachycera</taxon>
        <taxon>Muscomorpha</taxon>
        <taxon>Hippoboscoidea</taxon>
        <taxon>Glossinidae</taxon>
        <taxon>Glossina</taxon>
    </lineage>
</organism>
<keyword evidence="2" id="KW-1185">Reference proteome</keyword>
<reference evidence="1" key="2">
    <citation type="submission" date="2020-05" db="UniProtKB">
        <authorList>
            <consortium name="EnsemblMetazoa"/>
        </authorList>
    </citation>
    <scope>IDENTIFICATION</scope>
    <source>
        <strain evidence="1">IAEA</strain>
    </source>
</reference>
<dbReference type="Proteomes" id="UP000092460">
    <property type="component" value="Unassembled WGS sequence"/>
</dbReference>